<evidence type="ECO:0000313" key="2">
    <source>
        <dbReference type="EMBL" id="KNZ68573.1"/>
    </source>
</evidence>
<dbReference type="RefSeq" id="WP_052218822.1">
    <property type="nucleotide sequence ID" value="NZ_LGTE01000026.1"/>
</dbReference>
<dbReference type="InterPro" id="IPR036866">
    <property type="entry name" value="RibonucZ/Hydroxyglut_hydro"/>
</dbReference>
<dbReference type="InterPro" id="IPR050855">
    <property type="entry name" value="NDM-1-like"/>
</dbReference>
<evidence type="ECO:0000259" key="1">
    <source>
        <dbReference type="SMART" id="SM00849"/>
    </source>
</evidence>
<feature type="domain" description="Metallo-beta-lactamase" evidence="1">
    <location>
        <begin position="17"/>
        <end position="201"/>
    </location>
</feature>
<protein>
    <recommendedName>
        <fullName evidence="1">Metallo-beta-lactamase domain-containing protein</fullName>
    </recommendedName>
</protein>
<sequence length="279" mass="32352">MFRIDKDFFVFQSSMWQTNSVVYRNEAVAVVIDPTYFPSEIRIIASQAMNSKAFNKYVIFTHADFDHIVGHQYFNGFKLLGHSAFRTVDREAQLIQLNELDETYYVSRDKKFVFPEIDNYLEDGMRIPLAKDELLVVHAPGHTAESIFLISRSKRILVAGDYLSDLEFPFVYHSFRSYIDTLEKTKKLVDELEIEMVIPGHGDFAAGRQEILFRIDSDKDYLEEILARVTDYCTRGMTLKEILEVLKEMSFRGEKITGVLVKMHMENIRKAVEEICAGN</sequence>
<dbReference type="SMART" id="SM00849">
    <property type="entry name" value="Lactamase_B"/>
    <property type="match status" value="1"/>
</dbReference>
<evidence type="ECO:0000313" key="3">
    <source>
        <dbReference type="Proteomes" id="UP000037175"/>
    </source>
</evidence>
<proteinExistence type="predicted"/>
<organism evidence="2 3">
    <name type="scientific">Thermincola ferriacetica</name>
    <dbReference type="NCBI Taxonomy" id="281456"/>
    <lineage>
        <taxon>Bacteria</taxon>
        <taxon>Bacillati</taxon>
        <taxon>Bacillota</taxon>
        <taxon>Clostridia</taxon>
        <taxon>Eubacteriales</taxon>
        <taxon>Thermincolaceae</taxon>
        <taxon>Thermincola</taxon>
    </lineage>
</organism>
<gene>
    <name evidence="2" type="ORF">Tfer_2825</name>
</gene>
<dbReference type="AlphaFoldDB" id="A0A0L6VZK4"/>
<keyword evidence="3" id="KW-1185">Reference proteome</keyword>
<reference evidence="3" key="1">
    <citation type="submission" date="2015-07" db="EMBL/GenBank/DDBJ databases">
        <title>Complete Genome of Thermincola ferriacetica strain Z-0001T.</title>
        <authorList>
            <person name="Lusk B."/>
            <person name="Badalamenti J.P."/>
            <person name="Parameswaran P."/>
            <person name="Bond D.R."/>
            <person name="Torres C.I."/>
        </authorList>
    </citation>
    <scope>NUCLEOTIDE SEQUENCE [LARGE SCALE GENOMIC DNA]</scope>
    <source>
        <strain evidence="3">Z-0001</strain>
    </source>
</reference>
<comment type="caution">
    <text evidence="2">The sequence shown here is derived from an EMBL/GenBank/DDBJ whole genome shotgun (WGS) entry which is preliminary data.</text>
</comment>
<dbReference type="EMBL" id="LGTE01000026">
    <property type="protein sequence ID" value="KNZ68573.1"/>
    <property type="molecule type" value="Genomic_DNA"/>
</dbReference>
<accession>A0A0L6VZK4</accession>
<dbReference type="PANTHER" id="PTHR42951">
    <property type="entry name" value="METALLO-BETA-LACTAMASE DOMAIN-CONTAINING"/>
    <property type="match status" value="1"/>
</dbReference>
<dbReference type="Gene3D" id="3.60.15.10">
    <property type="entry name" value="Ribonuclease Z/Hydroxyacylglutathione hydrolase-like"/>
    <property type="match status" value="1"/>
</dbReference>
<dbReference type="Pfam" id="PF00753">
    <property type="entry name" value="Lactamase_B"/>
    <property type="match status" value="1"/>
</dbReference>
<name>A0A0L6VZK4_9FIRM</name>
<dbReference type="SUPFAM" id="SSF56281">
    <property type="entry name" value="Metallo-hydrolase/oxidoreductase"/>
    <property type="match status" value="1"/>
</dbReference>
<dbReference type="Proteomes" id="UP000037175">
    <property type="component" value="Unassembled WGS sequence"/>
</dbReference>
<dbReference type="InterPro" id="IPR001279">
    <property type="entry name" value="Metallo-B-lactamas"/>
</dbReference>
<dbReference type="CDD" id="cd06262">
    <property type="entry name" value="metallo-hydrolase-like_MBL-fold"/>
    <property type="match status" value="1"/>
</dbReference>